<sequence length="97" mass="10262">MKKLAAVVACFGVLISSNMHAAGIEDKYNKACVTCHGTGALGAPKTGDQAAWAPRLKQGTDTLLSHIRSGYKNMPAKGLCNDCSDADYIALIKFMSQ</sequence>
<keyword evidence="2 6" id="KW-0349">Heme</keyword>
<reference evidence="9 10" key="1">
    <citation type="submission" date="2018-04" db="EMBL/GenBank/DDBJ databases">
        <title>Genomic Encyclopedia of Archaeal and Bacterial Type Strains, Phase II (KMG-II): from individual species to whole genera.</title>
        <authorList>
            <person name="Goeker M."/>
        </authorList>
    </citation>
    <scope>NUCLEOTIDE SEQUENCE [LARGE SCALE GENOMIC DNA]</scope>
    <source>
        <strain evidence="9 10">DSM 5822</strain>
    </source>
</reference>
<feature type="chain" id="PRO_5015756835" evidence="7">
    <location>
        <begin position="22"/>
        <end position="97"/>
    </location>
</feature>
<dbReference type="GO" id="GO:0009055">
    <property type="term" value="F:electron transfer activity"/>
    <property type="evidence" value="ECO:0007669"/>
    <property type="project" value="InterPro"/>
</dbReference>
<evidence type="ECO:0000256" key="2">
    <source>
        <dbReference type="ARBA" id="ARBA00022617"/>
    </source>
</evidence>
<keyword evidence="10" id="KW-1185">Reference proteome</keyword>
<keyword evidence="4" id="KW-0249">Electron transport</keyword>
<evidence type="ECO:0000313" key="9">
    <source>
        <dbReference type="EMBL" id="PTQ88886.1"/>
    </source>
</evidence>
<evidence type="ECO:0000256" key="5">
    <source>
        <dbReference type="ARBA" id="ARBA00023004"/>
    </source>
</evidence>
<evidence type="ECO:0000256" key="6">
    <source>
        <dbReference type="PROSITE-ProRule" id="PRU00433"/>
    </source>
</evidence>
<keyword evidence="3 6" id="KW-0479">Metal-binding</keyword>
<protein>
    <submittedName>
        <fullName evidence="9">Cbb3-type cytochrome c oxidase subunit III</fullName>
    </submittedName>
</protein>
<dbReference type="InterPro" id="IPR009056">
    <property type="entry name" value="Cyt_c-like_dom"/>
</dbReference>
<name>A0A2T5IY31_9GAMM</name>
<dbReference type="OrthoDB" id="9779283at2"/>
<dbReference type="SUPFAM" id="SSF46626">
    <property type="entry name" value="Cytochrome c"/>
    <property type="match status" value="1"/>
</dbReference>
<dbReference type="Pfam" id="PF13442">
    <property type="entry name" value="Cytochrome_CBB3"/>
    <property type="match status" value="1"/>
</dbReference>
<evidence type="ECO:0000313" key="10">
    <source>
        <dbReference type="Proteomes" id="UP000244223"/>
    </source>
</evidence>
<dbReference type="PRINTS" id="PR00607">
    <property type="entry name" value="CYTCHROMECIE"/>
</dbReference>
<gene>
    <name evidence="9" type="ORF">C8N29_11035</name>
</gene>
<dbReference type="AlphaFoldDB" id="A0A2T5IY31"/>
<organism evidence="9 10">
    <name type="scientific">Agitococcus lubricus</name>
    <dbReference type="NCBI Taxonomy" id="1077255"/>
    <lineage>
        <taxon>Bacteria</taxon>
        <taxon>Pseudomonadati</taxon>
        <taxon>Pseudomonadota</taxon>
        <taxon>Gammaproteobacteria</taxon>
        <taxon>Moraxellales</taxon>
        <taxon>Moraxellaceae</taxon>
        <taxon>Agitococcus</taxon>
    </lineage>
</organism>
<dbReference type="GO" id="GO:0020037">
    <property type="term" value="F:heme binding"/>
    <property type="evidence" value="ECO:0007669"/>
    <property type="project" value="InterPro"/>
</dbReference>
<dbReference type="GO" id="GO:0005506">
    <property type="term" value="F:iron ion binding"/>
    <property type="evidence" value="ECO:0007669"/>
    <property type="project" value="InterPro"/>
</dbReference>
<dbReference type="Gene3D" id="1.10.760.10">
    <property type="entry name" value="Cytochrome c-like domain"/>
    <property type="match status" value="1"/>
</dbReference>
<dbReference type="PANTHER" id="PTHR40942:SF4">
    <property type="entry name" value="CYTOCHROME C5"/>
    <property type="match status" value="1"/>
</dbReference>
<dbReference type="Proteomes" id="UP000244223">
    <property type="component" value="Unassembled WGS sequence"/>
</dbReference>
<dbReference type="PANTHER" id="PTHR40942">
    <property type="match status" value="1"/>
</dbReference>
<evidence type="ECO:0000259" key="8">
    <source>
        <dbReference type="PROSITE" id="PS51007"/>
    </source>
</evidence>
<evidence type="ECO:0000256" key="1">
    <source>
        <dbReference type="ARBA" id="ARBA00022448"/>
    </source>
</evidence>
<dbReference type="InterPro" id="IPR002323">
    <property type="entry name" value="Cyt_CIE"/>
</dbReference>
<feature type="signal peptide" evidence="7">
    <location>
        <begin position="1"/>
        <end position="21"/>
    </location>
</feature>
<evidence type="ECO:0000256" key="7">
    <source>
        <dbReference type="SAM" id="SignalP"/>
    </source>
</evidence>
<keyword evidence="7" id="KW-0732">Signal</keyword>
<keyword evidence="1" id="KW-0813">Transport</keyword>
<feature type="domain" description="Cytochrome c" evidence="8">
    <location>
        <begin position="19"/>
        <end position="97"/>
    </location>
</feature>
<evidence type="ECO:0000256" key="4">
    <source>
        <dbReference type="ARBA" id="ARBA00022982"/>
    </source>
</evidence>
<dbReference type="InterPro" id="IPR036909">
    <property type="entry name" value="Cyt_c-like_dom_sf"/>
</dbReference>
<keyword evidence="5 6" id="KW-0408">Iron</keyword>
<comment type="caution">
    <text evidence="9">The sequence shown here is derived from an EMBL/GenBank/DDBJ whole genome shotgun (WGS) entry which is preliminary data.</text>
</comment>
<proteinExistence type="predicted"/>
<dbReference type="EMBL" id="QAON01000010">
    <property type="protein sequence ID" value="PTQ88886.1"/>
    <property type="molecule type" value="Genomic_DNA"/>
</dbReference>
<dbReference type="PROSITE" id="PS51007">
    <property type="entry name" value="CYTC"/>
    <property type="match status" value="1"/>
</dbReference>
<accession>A0A2T5IY31</accession>
<dbReference type="RefSeq" id="WP_107866048.1">
    <property type="nucleotide sequence ID" value="NZ_QAON01000010.1"/>
</dbReference>
<evidence type="ECO:0000256" key="3">
    <source>
        <dbReference type="ARBA" id="ARBA00022723"/>
    </source>
</evidence>